<feature type="transmembrane region" description="Helical" evidence="7">
    <location>
        <begin position="110"/>
        <end position="137"/>
    </location>
</feature>
<dbReference type="RefSeq" id="WP_006983416.1">
    <property type="nucleotide sequence ID" value="NZ_ABVL01000034.1"/>
</dbReference>
<feature type="transmembrane region" description="Helical" evidence="7">
    <location>
        <begin position="20"/>
        <end position="38"/>
    </location>
</feature>
<proteinExistence type="inferred from homology"/>
<keyword evidence="10" id="KW-1185">Reference proteome</keyword>
<evidence type="ECO:0000256" key="7">
    <source>
        <dbReference type="SAM" id="Phobius"/>
    </source>
</evidence>
<evidence type="ECO:0000256" key="1">
    <source>
        <dbReference type="ARBA" id="ARBA00004651"/>
    </source>
</evidence>
<dbReference type="GO" id="GO:0005886">
    <property type="term" value="C:plasma membrane"/>
    <property type="evidence" value="ECO:0007669"/>
    <property type="project" value="UniProtKB-SubCell"/>
</dbReference>
<keyword evidence="4 7" id="KW-0812">Transmembrane</keyword>
<dbReference type="EMBL" id="ABVL01000034">
    <property type="protein sequence ID" value="EDY16380.1"/>
    <property type="molecule type" value="Genomic_DNA"/>
</dbReference>
<sequence>MPPLFIRIFVDTWYNLLPAPWVQIAVMLMSVLCGGIVGGERQRREKPAGLRTLMMVCLGSALFTTTGFAFTSSTGDSGRVAAQIVTGIGFLGAGVILHGRGSISGTTTAATIWVTAAIGMLVATGYACAALGVSILIRVMLLAVRKFEVHRYGGMKAVGVEVDFAPDGGKTRVRIERVLVGFEGAAITTQWASSSEECERLSLQLHLPQHHLHELLGEIADISEVIRIERTSYADASP</sequence>
<evidence type="ECO:0000313" key="9">
    <source>
        <dbReference type="EMBL" id="EDY16380.1"/>
    </source>
</evidence>
<dbReference type="AlphaFoldDB" id="B4DB06"/>
<dbReference type="PRINTS" id="PR01837">
    <property type="entry name" value="MGTCSAPBPROT"/>
</dbReference>
<keyword evidence="5 7" id="KW-1133">Transmembrane helix</keyword>
<keyword evidence="6 7" id="KW-0472">Membrane</keyword>
<dbReference type="InterPro" id="IPR049177">
    <property type="entry name" value="MgtC_SapB_SrpB_YhiD_N"/>
</dbReference>
<dbReference type="Proteomes" id="UP000005824">
    <property type="component" value="Unassembled WGS sequence"/>
</dbReference>
<protein>
    <submittedName>
        <fullName evidence="9">MgtC/SapB transporter</fullName>
    </submittedName>
</protein>
<feature type="transmembrane region" description="Helical" evidence="7">
    <location>
        <begin position="50"/>
        <end position="68"/>
    </location>
</feature>
<dbReference type="PANTHER" id="PTHR33778">
    <property type="entry name" value="PROTEIN MGTC"/>
    <property type="match status" value="1"/>
</dbReference>
<comment type="similarity">
    <text evidence="2">Belongs to the MgtC/SapB family.</text>
</comment>
<dbReference type="PANTHER" id="PTHR33778:SF1">
    <property type="entry name" value="MAGNESIUM TRANSPORTER YHID-RELATED"/>
    <property type="match status" value="1"/>
</dbReference>
<reference evidence="9 10" key="1">
    <citation type="journal article" date="2011" name="J. Bacteriol.">
        <title>Genome sequence of Chthoniobacter flavus Ellin428, an aerobic heterotrophic soil bacterium.</title>
        <authorList>
            <person name="Kant R."/>
            <person name="van Passel M.W."/>
            <person name="Palva A."/>
            <person name="Lucas S."/>
            <person name="Lapidus A."/>
            <person name="Glavina Del Rio T."/>
            <person name="Dalin E."/>
            <person name="Tice H."/>
            <person name="Bruce D."/>
            <person name="Goodwin L."/>
            <person name="Pitluck S."/>
            <person name="Larimer F.W."/>
            <person name="Land M.L."/>
            <person name="Hauser L."/>
            <person name="Sangwan P."/>
            <person name="de Vos W.M."/>
            <person name="Janssen P.H."/>
            <person name="Smidt H."/>
        </authorList>
    </citation>
    <scope>NUCLEOTIDE SEQUENCE [LARGE SCALE GENOMIC DNA]</scope>
    <source>
        <strain evidence="9 10">Ellin428</strain>
    </source>
</reference>
<evidence type="ECO:0000256" key="3">
    <source>
        <dbReference type="ARBA" id="ARBA00022475"/>
    </source>
</evidence>
<evidence type="ECO:0000313" key="10">
    <source>
        <dbReference type="Proteomes" id="UP000005824"/>
    </source>
</evidence>
<name>B4DB06_9BACT</name>
<organism evidence="9 10">
    <name type="scientific">Chthoniobacter flavus Ellin428</name>
    <dbReference type="NCBI Taxonomy" id="497964"/>
    <lineage>
        <taxon>Bacteria</taxon>
        <taxon>Pseudomonadati</taxon>
        <taxon>Verrucomicrobiota</taxon>
        <taxon>Spartobacteria</taxon>
        <taxon>Chthoniobacterales</taxon>
        <taxon>Chthoniobacteraceae</taxon>
        <taxon>Chthoniobacter</taxon>
    </lineage>
</organism>
<evidence type="ECO:0000256" key="5">
    <source>
        <dbReference type="ARBA" id="ARBA00022989"/>
    </source>
</evidence>
<gene>
    <name evidence="9" type="ORF">CfE428DRAFT_6097</name>
</gene>
<keyword evidence="3" id="KW-1003">Cell membrane</keyword>
<dbReference type="STRING" id="497964.CfE428DRAFT_6097"/>
<evidence type="ECO:0000256" key="4">
    <source>
        <dbReference type="ARBA" id="ARBA00022692"/>
    </source>
</evidence>
<feature type="transmembrane region" description="Helical" evidence="7">
    <location>
        <begin position="80"/>
        <end position="98"/>
    </location>
</feature>
<feature type="domain" description="MgtC/SapB/SrpB/YhiD N-terminal" evidence="8">
    <location>
        <begin position="27"/>
        <end position="148"/>
    </location>
</feature>
<dbReference type="InterPro" id="IPR003416">
    <property type="entry name" value="MgtC/SapB/SrpB/YhiD_fam"/>
</dbReference>
<dbReference type="eggNOG" id="COG1285">
    <property type="taxonomic scope" value="Bacteria"/>
</dbReference>
<evidence type="ECO:0000256" key="2">
    <source>
        <dbReference type="ARBA" id="ARBA00009298"/>
    </source>
</evidence>
<dbReference type="InParanoid" id="B4DB06"/>
<accession>B4DB06</accession>
<evidence type="ECO:0000259" key="8">
    <source>
        <dbReference type="Pfam" id="PF02308"/>
    </source>
</evidence>
<dbReference type="Pfam" id="PF02308">
    <property type="entry name" value="MgtC"/>
    <property type="match status" value="1"/>
</dbReference>
<evidence type="ECO:0000256" key="6">
    <source>
        <dbReference type="ARBA" id="ARBA00023136"/>
    </source>
</evidence>
<comment type="subcellular location">
    <subcellularLocation>
        <location evidence="1">Cell membrane</location>
        <topology evidence="1">Multi-pass membrane protein</topology>
    </subcellularLocation>
</comment>
<comment type="caution">
    <text evidence="9">The sequence shown here is derived from an EMBL/GenBank/DDBJ whole genome shotgun (WGS) entry which is preliminary data.</text>
</comment>